<proteinExistence type="predicted"/>
<organism evidence="10 11">
    <name type="scientific">Niallia alba</name>
    <dbReference type="NCBI Taxonomy" id="2729105"/>
    <lineage>
        <taxon>Bacteria</taxon>
        <taxon>Bacillati</taxon>
        <taxon>Bacillota</taxon>
        <taxon>Bacilli</taxon>
        <taxon>Bacillales</taxon>
        <taxon>Bacillaceae</taxon>
        <taxon>Niallia</taxon>
    </lineage>
</organism>
<feature type="transmembrane region" description="Helical" evidence="9">
    <location>
        <begin position="6"/>
        <end position="24"/>
    </location>
</feature>
<dbReference type="Proteomes" id="UP000588491">
    <property type="component" value="Unassembled WGS sequence"/>
</dbReference>
<dbReference type="InterPro" id="IPR004700">
    <property type="entry name" value="PTS_IIC_man"/>
</dbReference>
<keyword evidence="5" id="KW-0598">Phosphotransferase system</keyword>
<keyword evidence="8 9" id="KW-0472">Membrane</keyword>
<comment type="caution">
    <text evidence="10">The sequence shown here is derived from an EMBL/GenBank/DDBJ whole genome shotgun (WGS) entry which is preliminary data.</text>
</comment>
<keyword evidence="11" id="KW-1185">Reference proteome</keyword>
<dbReference type="EMBL" id="JABBPK010000001">
    <property type="protein sequence ID" value="NMO79502.1"/>
    <property type="molecule type" value="Genomic_DNA"/>
</dbReference>
<feature type="transmembrane region" description="Helical" evidence="9">
    <location>
        <begin position="182"/>
        <end position="202"/>
    </location>
</feature>
<evidence type="ECO:0000256" key="9">
    <source>
        <dbReference type="SAM" id="Phobius"/>
    </source>
</evidence>
<evidence type="ECO:0000256" key="5">
    <source>
        <dbReference type="ARBA" id="ARBA00022683"/>
    </source>
</evidence>
<evidence type="ECO:0000256" key="4">
    <source>
        <dbReference type="ARBA" id="ARBA00022597"/>
    </source>
</evidence>
<evidence type="ECO:0000256" key="8">
    <source>
        <dbReference type="ARBA" id="ARBA00023136"/>
    </source>
</evidence>
<gene>
    <name evidence="10" type="ORF">HHU08_21435</name>
</gene>
<evidence type="ECO:0000256" key="6">
    <source>
        <dbReference type="ARBA" id="ARBA00022692"/>
    </source>
</evidence>
<feature type="transmembrane region" description="Helical" evidence="9">
    <location>
        <begin position="36"/>
        <end position="63"/>
    </location>
</feature>
<evidence type="ECO:0000256" key="3">
    <source>
        <dbReference type="ARBA" id="ARBA00022475"/>
    </source>
</evidence>
<keyword evidence="7 9" id="KW-1133">Transmembrane helix</keyword>
<keyword evidence="3" id="KW-1003">Cell membrane</keyword>
<feature type="transmembrane region" description="Helical" evidence="9">
    <location>
        <begin position="231"/>
        <end position="248"/>
    </location>
</feature>
<sequence>MATLSVGQALIIAIWVAIVMSRGIGYATLTLRFSPLMTGLVVGIVTGHITEAMIITAAIQLVYMGAVAPGGALPSEPAIAAAIAVTVAVLGDFTPEKAVAIAVPVGILGSYAYQFRFFLNTFALRVLDKYAADVNDRGIFTSVIIIPIVISFILYVPLVFVALYYGAPVVADFVNSISDGPIIHVLEVVGGGLAALGIAVIMHVIGKKELLLFFFLAYFMSVALKDLQINTVTYAIFGAILAGLYVLFTRRKESA</sequence>
<keyword evidence="4 10" id="KW-0762">Sugar transport</keyword>
<dbReference type="GO" id="GO:0005886">
    <property type="term" value="C:plasma membrane"/>
    <property type="evidence" value="ECO:0007669"/>
    <property type="project" value="UniProtKB-SubCell"/>
</dbReference>
<keyword evidence="2" id="KW-0813">Transport</keyword>
<dbReference type="PROSITE" id="PS51106">
    <property type="entry name" value="PTS_EIIC_TYPE_4"/>
    <property type="match status" value="1"/>
</dbReference>
<feature type="transmembrane region" description="Helical" evidence="9">
    <location>
        <begin position="209"/>
        <end position="225"/>
    </location>
</feature>
<evidence type="ECO:0000313" key="10">
    <source>
        <dbReference type="EMBL" id="NMO79502.1"/>
    </source>
</evidence>
<feature type="transmembrane region" description="Helical" evidence="9">
    <location>
        <begin position="139"/>
        <end position="167"/>
    </location>
</feature>
<comment type="subcellular location">
    <subcellularLocation>
        <location evidence="1">Cell membrane</location>
        <topology evidence="1">Multi-pass membrane protein</topology>
    </subcellularLocation>
</comment>
<dbReference type="GO" id="GO:0009401">
    <property type="term" value="P:phosphoenolpyruvate-dependent sugar phosphotransferase system"/>
    <property type="evidence" value="ECO:0007669"/>
    <property type="project" value="UniProtKB-KW"/>
</dbReference>
<keyword evidence="6 9" id="KW-0812">Transmembrane</keyword>
<name>A0A7Y0PNW7_9BACI</name>
<protein>
    <submittedName>
        <fullName evidence="10">PTS sugar transporter subunit IIC</fullName>
    </submittedName>
</protein>
<evidence type="ECO:0000256" key="7">
    <source>
        <dbReference type="ARBA" id="ARBA00022989"/>
    </source>
</evidence>
<evidence type="ECO:0000256" key="2">
    <source>
        <dbReference type="ARBA" id="ARBA00022448"/>
    </source>
</evidence>
<dbReference type="AlphaFoldDB" id="A0A7Y0PNW7"/>
<evidence type="ECO:0000313" key="11">
    <source>
        <dbReference type="Proteomes" id="UP000588491"/>
    </source>
</evidence>
<accession>A0A7Y0PNW7</accession>
<evidence type="ECO:0000256" key="1">
    <source>
        <dbReference type="ARBA" id="ARBA00004651"/>
    </source>
</evidence>
<reference evidence="10 11" key="1">
    <citation type="submission" date="2020-04" db="EMBL/GenBank/DDBJ databases">
        <title>Bacillus sp. UniB3 isolated from commercial digestive syrup.</title>
        <authorList>
            <person name="Thorat V."/>
            <person name="Kirdat K."/>
            <person name="Tiwarekar B."/>
            <person name="Yadav A."/>
        </authorList>
    </citation>
    <scope>NUCLEOTIDE SEQUENCE [LARGE SCALE GENOMIC DNA]</scope>
    <source>
        <strain evidence="10 11">UniB3</strain>
    </source>
</reference>
<feature type="transmembrane region" description="Helical" evidence="9">
    <location>
        <begin position="98"/>
        <end position="119"/>
    </location>
</feature>
<dbReference type="Pfam" id="PF03609">
    <property type="entry name" value="EII-Sor"/>
    <property type="match status" value="1"/>
</dbReference>
<dbReference type="RefSeq" id="WP_169189286.1">
    <property type="nucleotide sequence ID" value="NZ_JABBPK010000001.1"/>
</dbReference>